<dbReference type="GO" id="GO:0006351">
    <property type="term" value="P:DNA-templated transcription"/>
    <property type="evidence" value="ECO:0007669"/>
    <property type="project" value="InterPro"/>
</dbReference>
<dbReference type="GO" id="GO:0000428">
    <property type="term" value="C:DNA-directed RNA polymerase complex"/>
    <property type="evidence" value="ECO:0007669"/>
    <property type="project" value="UniProtKB-KW"/>
</dbReference>
<accession>A0AA86T2W3</accession>
<dbReference type="AlphaFoldDB" id="A0AA86T2W3"/>
<evidence type="ECO:0000313" key="7">
    <source>
        <dbReference type="EMBL" id="CAJ1975859.1"/>
    </source>
</evidence>
<evidence type="ECO:0000256" key="3">
    <source>
        <dbReference type="ARBA" id="ARBA00022478"/>
    </source>
</evidence>
<proteinExistence type="inferred from homology"/>
<reference evidence="7" key="1">
    <citation type="submission" date="2023-10" db="EMBL/GenBank/DDBJ databases">
        <authorList>
            <person name="Domelevo Entfellner J.-B."/>
        </authorList>
    </citation>
    <scope>NUCLEOTIDE SEQUENCE</scope>
</reference>
<dbReference type="GO" id="GO:0005730">
    <property type="term" value="C:nucleolus"/>
    <property type="evidence" value="ECO:0007669"/>
    <property type="project" value="UniProtKB-SubCell"/>
</dbReference>
<dbReference type="InterPro" id="IPR009668">
    <property type="entry name" value="RNA_pol-assoc_fac_A49-like"/>
</dbReference>
<evidence type="ECO:0000256" key="6">
    <source>
        <dbReference type="SAM" id="MobiDB-lite"/>
    </source>
</evidence>
<keyword evidence="5" id="KW-0539">Nucleus</keyword>
<sequence length="431" mass="49008">MDSDTETAKSKRSKKEKEKNKKNKKKKDVASQPDGDGVEVEVEVVHEHPNKTPPVVGYFPSGFDPVKNHANGAGPSDFQVYRHRNMSKRMQLVVRPPGSSVEFVGTSFSGEAAAGHRAMFALGVLDKEAGTLKIVPIAGNKIFRLEPKVKGVDVADNEPANSTLEEMTPQQKFAETTAIWGTKRDIEKAKKKLALKQDENPDSQRNLDVKMKNVSVNKKALESTESHVSRNIPPYDTSATTPQGAYLLDKIILKGEWDYLDDLYDRLHREEEADFSAYPTFIRNRIEKLRKIEDESEKKKLSCIFSYINHLIKFKDQHSFDVFSAKGHKIPNILRHKFANMFAVSELKRLPPEKISLLICYVLVLTLFADDFLTDCIDIAKDLSMSVMAVRQLYEHLGCKFTRKKNTFNGWCATLPVPLKFPELRQRKRKR</sequence>
<feature type="region of interest" description="Disordered" evidence="6">
    <location>
        <begin position="1"/>
        <end position="40"/>
    </location>
</feature>
<evidence type="ECO:0008006" key="9">
    <source>
        <dbReference type="Google" id="ProtNLM"/>
    </source>
</evidence>
<dbReference type="PANTHER" id="PTHR14440">
    <property type="entry name" value="DNA-DIRECTED RNA POLYMERASE I SUBUNIT RPA49"/>
    <property type="match status" value="1"/>
</dbReference>
<dbReference type="Gramene" id="rna-AYBTSS11_LOCUS27985">
    <property type="protein sequence ID" value="CAJ1975859.1"/>
    <property type="gene ID" value="gene-AYBTSS11_LOCUS27985"/>
</dbReference>
<comment type="similarity">
    <text evidence="2">Belongs to the eukaryotic RPA49/POLR1E RNA polymerase subunit family.</text>
</comment>
<feature type="compositionally biased region" description="Basic residues" evidence="6">
    <location>
        <begin position="10"/>
        <end position="27"/>
    </location>
</feature>
<dbReference type="Proteomes" id="UP001189624">
    <property type="component" value="Chromosome 9"/>
</dbReference>
<evidence type="ECO:0000256" key="1">
    <source>
        <dbReference type="ARBA" id="ARBA00004604"/>
    </source>
</evidence>
<name>A0AA86T2W3_9FABA</name>
<organism evidence="7 8">
    <name type="scientific">Sphenostylis stenocarpa</name>
    <dbReference type="NCBI Taxonomy" id="92480"/>
    <lineage>
        <taxon>Eukaryota</taxon>
        <taxon>Viridiplantae</taxon>
        <taxon>Streptophyta</taxon>
        <taxon>Embryophyta</taxon>
        <taxon>Tracheophyta</taxon>
        <taxon>Spermatophyta</taxon>
        <taxon>Magnoliopsida</taxon>
        <taxon>eudicotyledons</taxon>
        <taxon>Gunneridae</taxon>
        <taxon>Pentapetalae</taxon>
        <taxon>rosids</taxon>
        <taxon>fabids</taxon>
        <taxon>Fabales</taxon>
        <taxon>Fabaceae</taxon>
        <taxon>Papilionoideae</taxon>
        <taxon>50 kb inversion clade</taxon>
        <taxon>NPAAA clade</taxon>
        <taxon>indigoferoid/millettioid clade</taxon>
        <taxon>Phaseoleae</taxon>
        <taxon>Sphenostylis</taxon>
    </lineage>
</organism>
<gene>
    <name evidence="7" type="ORF">AYBTSS11_LOCUS27985</name>
</gene>
<dbReference type="EMBL" id="OY731406">
    <property type="protein sequence ID" value="CAJ1975859.1"/>
    <property type="molecule type" value="Genomic_DNA"/>
</dbReference>
<comment type="subcellular location">
    <subcellularLocation>
        <location evidence="1">Nucleus</location>
        <location evidence="1">Nucleolus</location>
    </subcellularLocation>
</comment>
<dbReference type="Pfam" id="PF06870">
    <property type="entry name" value="RNA_pol_I_A49"/>
    <property type="match status" value="1"/>
</dbReference>
<evidence type="ECO:0000256" key="5">
    <source>
        <dbReference type="ARBA" id="ARBA00023242"/>
    </source>
</evidence>
<evidence type="ECO:0000256" key="4">
    <source>
        <dbReference type="ARBA" id="ARBA00023163"/>
    </source>
</evidence>
<dbReference type="GO" id="GO:0003677">
    <property type="term" value="F:DNA binding"/>
    <property type="evidence" value="ECO:0007669"/>
    <property type="project" value="InterPro"/>
</dbReference>
<keyword evidence="8" id="KW-1185">Reference proteome</keyword>
<evidence type="ECO:0000256" key="2">
    <source>
        <dbReference type="ARBA" id="ARBA00009430"/>
    </source>
</evidence>
<keyword evidence="3" id="KW-0240">DNA-directed RNA polymerase</keyword>
<protein>
    <recommendedName>
        <fullName evidence="9">DNA-directed RNA polymerase I subunit rpa49</fullName>
    </recommendedName>
</protein>
<evidence type="ECO:0000313" key="8">
    <source>
        <dbReference type="Proteomes" id="UP001189624"/>
    </source>
</evidence>
<keyword evidence="4" id="KW-0804">Transcription</keyword>